<reference evidence="2" key="1">
    <citation type="submission" date="2020-10" db="EMBL/GenBank/DDBJ databases">
        <authorList>
            <person name="Gilroy R."/>
        </authorList>
    </citation>
    <scope>NUCLEOTIDE SEQUENCE</scope>
    <source>
        <strain evidence="2">CHK160-1198</strain>
    </source>
</reference>
<dbReference type="AlphaFoldDB" id="A0A9D1MQV9"/>
<keyword evidence="1" id="KW-0812">Transmembrane</keyword>
<proteinExistence type="predicted"/>
<feature type="transmembrane region" description="Helical" evidence="1">
    <location>
        <begin position="523"/>
        <end position="547"/>
    </location>
</feature>
<feature type="transmembrane region" description="Helical" evidence="1">
    <location>
        <begin position="438"/>
        <end position="454"/>
    </location>
</feature>
<keyword evidence="1" id="KW-1133">Transmembrane helix</keyword>
<feature type="transmembrane region" description="Helical" evidence="1">
    <location>
        <begin position="460"/>
        <end position="479"/>
    </location>
</feature>
<feature type="transmembrane region" description="Helical" evidence="1">
    <location>
        <begin position="343"/>
        <end position="362"/>
    </location>
</feature>
<organism evidence="2 3">
    <name type="scientific">Candidatus Avacidaminococcus intestinavium</name>
    <dbReference type="NCBI Taxonomy" id="2840684"/>
    <lineage>
        <taxon>Bacteria</taxon>
        <taxon>Bacillati</taxon>
        <taxon>Bacillota</taxon>
        <taxon>Negativicutes</taxon>
        <taxon>Acidaminococcales</taxon>
        <taxon>Acidaminococcaceae</taxon>
        <taxon>Acidaminococcaceae incertae sedis</taxon>
        <taxon>Candidatus Avacidaminococcus</taxon>
    </lineage>
</organism>
<dbReference type="EMBL" id="DVNI01000120">
    <property type="protein sequence ID" value="HIU64779.1"/>
    <property type="molecule type" value="Genomic_DNA"/>
</dbReference>
<sequence length="559" mass="62840">MKSRVLLLLLYLLVFELPICLASGTINLYAEYPYSMDGKVDLTTYQNGTMPLYINLENYNDNFSQLIDVEIELPVGLIAEENPAWQSWQTATGLILHRKIEIPAFYGQKFDLVYLHSENELAVGEHNILVRASGEEWQAEKVLRFVHKQNSTLDDNRSIHRTSIEANKYNWYIQSVVFPVDNQGKKDDRTQEAILYIKDMGLESFRNRMIGEGATNWAAVFHHPTAFLVLDMRNPQQDIRTLKVKAELVDKTTGRVVPGFSRASESDNESGQGWAGGNSESVVNATTALISLNGLKDQAFILPIYTDPFKILAGDYKMRLTAEGGGQEKIQEIPLKVVKERNLSFFALAFAGCCLLLLLFFLRKVTKCIKLIGAKGAITVSLFAAVAFGGIVVPTTLIGDFVQVILGPFSGLVTGLLSGVLQYLLLVSLLILYRKPGVITLLFLLKWLLAGLIFGRFTPIGILSYAVQIVVLETILYLARFYVKKELSFSYMLFIALLLGLADAFTTMINMEQMMFFYRLYYADWYIALYMLVNGLIYSSIGAMMGYKIGYKLQQVMGE</sequence>
<comment type="caution">
    <text evidence="2">The sequence shown here is derived from an EMBL/GenBank/DDBJ whole genome shotgun (WGS) entry which is preliminary data.</text>
</comment>
<name>A0A9D1MQV9_9FIRM</name>
<keyword evidence="1" id="KW-0472">Membrane</keyword>
<evidence type="ECO:0000313" key="3">
    <source>
        <dbReference type="Proteomes" id="UP000824099"/>
    </source>
</evidence>
<dbReference type="Proteomes" id="UP000824099">
    <property type="component" value="Unassembled WGS sequence"/>
</dbReference>
<protein>
    <submittedName>
        <fullName evidence="2">Uncharacterized protein</fullName>
    </submittedName>
</protein>
<feature type="transmembrane region" description="Helical" evidence="1">
    <location>
        <begin position="374"/>
        <end position="393"/>
    </location>
</feature>
<reference evidence="2" key="2">
    <citation type="journal article" date="2021" name="PeerJ">
        <title>Extensive microbial diversity within the chicken gut microbiome revealed by metagenomics and culture.</title>
        <authorList>
            <person name="Gilroy R."/>
            <person name="Ravi A."/>
            <person name="Getino M."/>
            <person name="Pursley I."/>
            <person name="Horton D.L."/>
            <person name="Alikhan N.F."/>
            <person name="Baker D."/>
            <person name="Gharbi K."/>
            <person name="Hall N."/>
            <person name="Watson M."/>
            <person name="Adriaenssens E.M."/>
            <person name="Foster-Nyarko E."/>
            <person name="Jarju S."/>
            <person name="Secka A."/>
            <person name="Antonio M."/>
            <person name="Oren A."/>
            <person name="Chaudhuri R.R."/>
            <person name="La Ragione R."/>
            <person name="Hildebrand F."/>
            <person name="Pallen M.J."/>
        </authorList>
    </citation>
    <scope>NUCLEOTIDE SEQUENCE</scope>
    <source>
        <strain evidence="2">CHK160-1198</strain>
    </source>
</reference>
<feature type="transmembrane region" description="Helical" evidence="1">
    <location>
        <begin position="405"/>
        <end position="431"/>
    </location>
</feature>
<accession>A0A9D1MQV9</accession>
<evidence type="ECO:0000313" key="2">
    <source>
        <dbReference type="EMBL" id="HIU64779.1"/>
    </source>
</evidence>
<evidence type="ECO:0000256" key="1">
    <source>
        <dbReference type="SAM" id="Phobius"/>
    </source>
</evidence>
<feature type="transmembrane region" description="Helical" evidence="1">
    <location>
        <begin position="491"/>
        <end position="511"/>
    </location>
</feature>
<gene>
    <name evidence="2" type="ORF">IAB06_07090</name>
</gene>